<feature type="domain" description="RING-type" evidence="3">
    <location>
        <begin position="188"/>
        <end position="238"/>
    </location>
</feature>
<dbReference type="Proteomes" id="UP001295740">
    <property type="component" value="Unassembled WGS sequence"/>
</dbReference>
<reference evidence="4" key="1">
    <citation type="submission" date="2023-10" db="EMBL/GenBank/DDBJ databases">
        <authorList>
            <person name="Hackl T."/>
        </authorList>
    </citation>
    <scope>NUCLEOTIDE SEQUENCE</scope>
</reference>
<accession>A0AAI8W0N4</accession>
<feature type="compositionally biased region" description="Low complexity" evidence="2">
    <location>
        <begin position="16"/>
        <end position="46"/>
    </location>
</feature>
<evidence type="ECO:0000313" key="4">
    <source>
        <dbReference type="EMBL" id="CAJ2514204.1"/>
    </source>
</evidence>
<evidence type="ECO:0000256" key="1">
    <source>
        <dbReference type="PROSITE-ProRule" id="PRU00175"/>
    </source>
</evidence>
<keyword evidence="1" id="KW-0479">Metal-binding</keyword>
<name>A0AAI8W0N4_9PEZI</name>
<evidence type="ECO:0000259" key="3">
    <source>
        <dbReference type="PROSITE" id="PS50089"/>
    </source>
</evidence>
<dbReference type="EMBL" id="CAUWAG010000020">
    <property type="protein sequence ID" value="CAJ2514204.1"/>
    <property type="molecule type" value="Genomic_DNA"/>
</dbReference>
<dbReference type="AlphaFoldDB" id="A0AAI8W0N4"/>
<sequence length="345" mass="38734">MSEQRALDRACREGSSRSSRFTRTAASIRPIPRASASADSVMSSASRTRQQEGISEWRERTARIARTASHEARSHHEQQEQPSEQRRGHREERPQVRRPRVHHQEHRVHQPSFESLRSISSSDEGKTKSSSKRDRSGAQSSLKYLVRGFLKACRGTKDEGRKASADGDPFFPSPQVTFLIDQLDNLVCQICVVTPLKMAISAEDETETIPACLPCGHLAYQGCMSSWLDLHRNCPFCREKMVYGGCGHGVKPTLIAHDTIHSLPRTLAPGGTIGNKCHPCRDKDRRESALKKWQSYAETFKAARAEFERLATDEAKEAMEVALKRLERAPKDVAYDTLASSHATW</sequence>
<proteinExistence type="predicted"/>
<keyword evidence="5" id="KW-1185">Reference proteome</keyword>
<protein>
    <submittedName>
        <fullName evidence="4">Uu.00g023230.m01.CDS01</fullName>
    </submittedName>
</protein>
<feature type="compositionally biased region" description="Basic and acidic residues" evidence="2">
    <location>
        <begin position="1"/>
        <end position="15"/>
    </location>
</feature>
<gene>
    <name evidence="4" type="ORF">KHLLAP_LOCUS14672</name>
</gene>
<feature type="compositionally biased region" description="Basic residues" evidence="2">
    <location>
        <begin position="96"/>
        <end position="106"/>
    </location>
</feature>
<keyword evidence="1" id="KW-0863">Zinc-finger</keyword>
<comment type="caution">
    <text evidence="4">The sequence shown here is derived from an EMBL/GenBank/DDBJ whole genome shotgun (WGS) entry which is preliminary data.</text>
</comment>
<dbReference type="PROSITE" id="PS50089">
    <property type="entry name" value="ZF_RING_2"/>
    <property type="match status" value="1"/>
</dbReference>
<dbReference type="GO" id="GO:0008270">
    <property type="term" value="F:zinc ion binding"/>
    <property type="evidence" value="ECO:0007669"/>
    <property type="project" value="UniProtKB-KW"/>
</dbReference>
<organism evidence="4 5">
    <name type="scientific">Anthostomella pinea</name>
    <dbReference type="NCBI Taxonomy" id="933095"/>
    <lineage>
        <taxon>Eukaryota</taxon>
        <taxon>Fungi</taxon>
        <taxon>Dikarya</taxon>
        <taxon>Ascomycota</taxon>
        <taxon>Pezizomycotina</taxon>
        <taxon>Sordariomycetes</taxon>
        <taxon>Xylariomycetidae</taxon>
        <taxon>Xylariales</taxon>
        <taxon>Xylariaceae</taxon>
        <taxon>Anthostomella</taxon>
    </lineage>
</organism>
<dbReference type="Gene3D" id="3.30.40.10">
    <property type="entry name" value="Zinc/RING finger domain, C3HC4 (zinc finger)"/>
    <property type="match status" value="1"/>
</dbReference>
<dbReference type="InterPro" id="IPR001841">
    <property type="entry name" value="Znf_RING"/>
</dbReference>
<feature type="compositionally biased region" description="Basic and acidic residues" evidence="2">
    <location>
        <begin position="123"/>
        <end position="136"/>
    </location>
</feature>
<keyword evidence="1" id="KW-0862">Zinc</keyword>
<dbReference type="InterPro" id="IPR013083">
    <property type="entry name" value="Znf_RING/FYVE/PHD"/>
</dbReference>
<evidence type="ECO:0000256" key="2">
    <source>
        <dbReference type="SAM" id="MobiDB-lite"/>
    </source>
</evidence>
<evidence type="ECO:0000313" key="5">
    <source>
        <dbReference type="Proteomes" id="UP001295740"/>
    </source>
</evidence>
<feature type="compositionally biased region" description="Basic and acidic residues" evidence="2">
    <location>
        <begin position="55"/>
        <end position="95"/>
    </location>
</feature>
<dbReference type="SUPFAM" id="SSF57850">
    <property type="entry name" value="RING/U-box"/>
    <property type="match status" value="1"/>
</dbReference>
<feature type="region of interest" description="Disordered" evidence="2">
    <location>
        <begin position="1"/>
        <end position="139"/>
    </location>
</feature>